<protein>
    <submittedName>
        <fullName evidence="2">Uncharacterized protein</fullName>
    </submittedName>
</protein>
<proteinExistence type="predicted"/>
<dbReference type="EMBL" id="CM004395">
    <property type="protein sequence ID" value="OAY40901.1"/>
    <property type="molecule type" value="Genomic_DNA"/>
</dbReference>
<gene>
    <name evidence="2" type="ORF">MANES_09G058400</name>
</gene>
<evidence type="ECO:0000256" key="1">
    <source>
        <dbReference type="SAM" id="MobiDB-lite"/>
    </source>
</evidence>
<reference evidence="2" key="1">
    <citation type="submission" date="2016-02" db="EMBL/GenBank/DDBJ databases">
        <title>WGS assembly of Manihot esculenta.</title>
        <authorList>
            <person name="Bredeson J.V."/>
            <person name="Prochnik S.E."/>
            <person name="Lyons J.B."/>
            <person name="Schmutz J."/>
            <person name="Grimwood J."/>
            <person name="Vrebalov J."/>
            <person name="Bart R.S."/>
            <person name="Amuge T."/>
            <person name="Ferguson M.E."/>
            <person name="Green R."/>
            <person name="Putnam N."/>
            <person name="Stites J."/>
            <person name="Rounsley S."/>
            <person name="Rokhsar D.S."/>
        </authorList>
    </citation>
    <scope>NUCLEOTIDE SEQUENCE [LARGE SCALE GENOMIC DNA]</scope>
    <source>
        <tissue evidence="2">Leaf</tissue>
    </source>
</reference>
<organism evidence="2">
    <name type="scientific">Manihot esculenta</name>
    <name type="common">Cassava</name>
    <name type="synonym">Jatropha manihot</name>
    <dbReference type="NCBI Taxonomy" id="3983"/>
    <lineage>
        <taxon>Eukaryota</taxon>
        <taxon>Viridiplantae</taxon>
        <taxon>Streptophyta</taxon>
        <taxon>Embryophyta</taxon>
        <taxon>Tracheophyta</taxon>
        <taxon>Spermatophyta</taxon>
        <taxon>Magnoliopsida</taxon>
        <taxon>eudicotyledons</taxon>
        <taxon>Gunneridae</taxon>
        <taxon>Pentapetalae</taxon>
        <taxon>rosids</taxon>
        <taxon>fabids</taxon>
        <taxon>Malpighiales</taxon>
        <taxon>Euphorbiaceae</taxon>
        <taxon>Crotonoideae</taxon>
        <taxon>Manihoteae</taxon>
        <taxon>Manihot</taxon>
    </lineage>
</organism>
<sequence>MGKNKPNKTQNYSTTTGSTYSCEMCKISQALTSKPARGLPFGAQPYQLEPKDEAVG</sequence>
<accession>A0A2C9V9Q1</accession>
<name>A0A2C9V9Q1_MANES</name>
<feature type="region of interest" description="Disordered" evidence="1">
    <location>
        <begin position="36"/>
        <end position="56"/>
    </location>
</feature>
<dbReference type="PROSITE" id="PS51257">
    <property type="entry name" value="PROKAR_LIPOPROTEIN"/>
    <property type="match status" value="1"/>
</dbReference>
<dbReference type="AlphaFoldDB" id="A0A2C9V9Q1"/>
<evidence type="ECO:0000313" key="2">
    <source>
        <dbReference type="EMBL" id="OAY40901.1"/>
    </source>
</evidence>